<keyword evidence="2" id="KW-1185">Reference proteome</keyword>
<dbReference type="OrthoDB" id="2495083at2759"/>
<dbReference type="EMBL" id="KZ997038">
    <property type="protein sequence ID" value="RKO87960.1"/>
    <property type="molecule type" value="Genomic_DNA"/>
</dbReference>
<dbReference type="AlphaFoldDB" id="A0A4P9WAR0"/>
<sequence length="89" mass="10539">PPPFVTDTLLPCAIMWQQQGRKSMPLALQRATARKPRESKRRGKRWAPWDDQLISDSYIVAQFRLCREDFRWLVDELKDELQLDPTNRG</sequence>
<feature type="non-terminal residue" evidence="1">
    <location>
        <position position="1"/>
    </location>
</feature>
<feature type="non-terminal residue" evidence="1">
    <location>
        <position position="89"/>
    </location>
</feature>
<evidence type="ECO:0000313" key="2">
    <source>
        <dbReference type="Proteomes" id="UP000269721"/>
    </source>
</evidence>
<name>A0A4P9WAR0_9FUNG</name>
<gene>
    <name evidence="1" type="ORF">BDK51DRAFT_7409</name>
</gene>
<accession>A0A4P9WAR0</accession>
<proteinExistence type="predicted"/>
<protein>
    <submittedName>
        <fullName evidence="1">Uncharacterized protein</fullName>
    </submittedName>
</protein>
<organism evidence="1 2">
    <name type="scientific">Blyttiomyces helicus</name>
    <dbReference type="NCBI Taxonomy" id="388810"/>
    <lineage>
        <taxon>Eukaryota</taxon>
        <taxon>Fungi</taxon>
        <taxon>Fungi incertae sedis</taxon>
        <taxon>Chytridiomycota</taxon>
        <taxon>Chytridiomycota incertae sedis</taxon>
        <taxon>Chytridiomycetes</taxon>
        <taxon>Chytridiomycetes incertae sedis</taxon>
        <taxon>Blyttiomyces</taxon>
    </lineage>
</organism>
<evidence type="ECO:0000313" key="1">
    <source>
        <dbReference type="EMBL" id="RKO87960.1"/>
    </source>
</evidence>
<reference evidence="2" key="1">
    <citation type="journal article" date="2018" name="Nat. Microbiol.">
        <title>Leveraging single-cell genomics to expand the fungal tree of life.</title>
        <authorList>
            <person name="Ahrendt S.R."/>
            <person name="Quandt C.A."/>
            <person name="Ciobanu D."/>
            <person name="Clum A."/>
            <person name="Salamov A."/>
            <person name="Andreopoulos B."/>
            <person name="Cheng J.F."/>
            <person name="Woyke T."/>
            <person name="Pelin A."/>
            <person name="Henrissat B."/>
            <person name="Reynolds N.K."/>
            <person name="Benny G.L."/>
            <person name="Smith M.E."/>
            <person name="James T.Y."/>
            <person name="Grigoriev I.V."/>
        </authorList>
    </citation>
    <scope>NUCLEOTIDE SEQUENCE [LARGE SCALE GENOMIC DNA]</scope>
</reference>
<dbReference type="Proteomes" id="UP000269721">
    <property type="component" value="Unassembled WGS sequence"/>
</dbReference>